<evidence type="ECO:0000259" key="1">
    <source>
        <dbReference type="PROSITE" id="PS51094"/>
    </source>
</evidence>
<dbReference type="STRING" id="1218492.JG30_15700"/>
<dbReference type="AlphaFoldDB" id="A0A0F4LS85"/>
<dbReference type="Proteomes" id="UP000033558">
    <property type="component" value="Unassembled WGS sequence"/>
</dbReference>
<dbReference type="InterPro" id="IPR002178">
    <property type="entry name" value="PTS_EIIA_type-2_dom"/>
</dbReference>
<dbReference type="CDD" id="cd00211">
    <property type="entry name" value="PTS_IIA_fru"/>
    <property type="match status" value="1"/>
</dbReference>
<dbReference type="SUPFAM" id="SSF55804">
    <property type="entry name" value="Phoshotransferase/anion transport protein"/>
    <property type="match status" value="1"/>
</dbReference>
<dbReference type="PANTHER" id="PTHR47738">
    <property type="entry name" value="PTS SYSTEM FRUCTOSE-LIKE EIIA COMPONENT-RELATED"/>
    <property type="match status" value="1"/>
</dbReference>
<dbReference type="InterPro" id="IPR051541">
    <property type="entry name" value="PTS_SugarTrans_NitroReg"/>
</dbReference>
<sequence length="159" mass="17777">MSEGNNGGLVFDQQFIYAQLDVDSFADAINKMSQKLIKQNYVVSEFPEKVIAREKDFPTGLSLSNMNISIPHTEASYVHKTVVSVATLKNKINVHSMIDPKQEIQSSMLFLISVNDPKGQITILKQLMKLFQKENLLDTILHLEDAGAIAQELNNAVEN</sequence>
<evidence type="ECO:0000313" key="3">
    <source>
        <dbReference type="Proteomes" id="UP000033558"/>
    </source>
</evidence>
<dbReference type="Gene3D" id="3.40.930.10">
    <property type="entry name" value="Mannitol-specific EII, Chain A"/>
    <property type="match status" value="1"/>
</dbReference>
<dbReference type="Pfam" id="PF00359">
    <property type="entry name" value="PTS_EIIA_2"/>
    <property type="match status" value="1"/>
</dbReference>
<reference evidence="2 3" key="1">
    <citation type="submission" date="2015-01" db="EMBL/GenBank/DDBJ databases">
        <title>Comparative genomics of the lactic acid bacteria isolated from the honey bee gut.</title>
        <authorList>
            <person name="Ellegaard K.M."/>
            <person name="Tamarit D."/>
            <person name="Javelind E."/>
            <person name="Olofsson T."/>
            <person name="Andersson S.G."/>
            <person name="Vasquez A."/>
        </authorList>
    </citation>
    <scope>NUCLEOTIDE SEQUENCE [LARGE SCALE GENOMIC DNA]</scope>
    <source>
        <strain evidence="2 3">Bin4</strain>
    </source>
</reference>
<name>A0A0F4LS85_9LACO</name>
<protein>
    <submittedName>
        <fullName evidence="2">PTS Gat IIA</fullName>
    </submittedName>
</protein>
<evidence type="ECO:0000313" key="2">
    <source>
        <dbReference type="EMBL" id="KJY60446.1"/>
    </source>
</evidence>
<keyword evidence="3" id="KW-1185">Reference proteome</keyword>
<gene>
    <name evidence="2" type="ORF">JG30_15700</name>
</gene>
<dbReference type="PANTHER" id="PTHR47738:SF3">
    <property type="entry name" value="PHOSPHOTRANSFERASE SYSTEM MANNITOL_FRUCTOSE-SPECIFIC IIA DOMAIN CONTAINING PROTEIN"/>
    <property type="match status" value="1"/>
</dbReference>
<dbReference type="PATRIC" id="fig|1218492.5.peg.1626"/>
<organism evidence="2 3">
    <name type="scientific">Bombilactobacillus mellifer</name>
    <dbReference type="NCBI Taxonomy" id="1218492"/>
    <lineage>
        <taxon>Bacteria</taxon>
        <taxon>Bacillati</taxon>
        <taxon>Bacillota</taxon>
        <taxon>Bacilli</taxon>
        <taxon>Lactobacillales</taxon>
        <taxon>Lactobacillaceae</taxon>
        <taxon>Bombilactobacillus</taxon>
    </lineage>
</organism>
<dbReference type="HOGENOM" id="CLU_072531_6_0_9"/>
<comment type="caution">
    <text evidence="2">The sequence shown here is derived from an EMBL/GenBank/DDBJ whole genome shotgun (WGS) entry which is preliminary data.</text>
</comment>
<dbReference type="PROSITE" id="PS51094">
    <property type="entry name" value="PTS_EIIA_TYPE_2"/>
    <property type="match status" value="1"/>
</dbReference>
<feature type="domain" description="PTS EIIA type-2" evidence="1">
    <location>
        <begin position="9"/>
        <end position="156"/>
    </location>
</feature>
<dbReference type="InterPro" id="IPR016152">
    <property type="entry name" value="PTrfase/Anion_transptr"/>
</dbReference>
<accession>A0A0F4LS85</accession>
<dbReference type="RefSeq" id="WP_046317787.1">
    <property type="nucleotide sequence ID" value="NZ_JBHSZT010000003.1"/>
</dbReference>
<dbReference type="EMBL" id="JXJQ01000011">
    <property type="protein sequence ID" value="KJY60446.1"/>
    <property type="molecule type" value="Genomic_DNA"/>
</dbReference>
<proteinExistence type="predicted"/>